<dbReference type="HOGENOM" id="CLU_1898361_0_0_1"/>
<dbReference type="Proteomes" id="UP000000305">
    <property type="component" value="Unassembled WGS sequence"/>
</dbReference>
<dbReference type="KEGG" id="dpx:DAPPUDRAFT_112135"/>
<dbReference type="SUPFAM" id="SSF56954">
    <property type="entry name" value="Outer membrane efflux proteins (OEP)"/>
    <property type="match status" value="1"/>
</dbReference>
<accession>E9HB77</accession>
<name>E9HB77_DAPPU</name>
<evidence type="ECO:0000313" key="3">
    <source>
        <dbReference type="Proteomes" id="UP000000305"/>
    </source>
</evidence>
<protein>
    <submittedName>
        <fullName evidence="2">Uncharacterized protein</fullName>
    </submittedName>
</protein>
<dbReference type="AlphaFoldDB" id="E9HB77"/>
<feature type="region of interest" description="Disordered" evidence="1">
    <location>
        <begin position="45"/>
        <end position="69"/>
    </location>
</feature>
<keyword evidence="3" id="KW-1185">Reference proteome</keyword>
<proteinExistence type="predicted"/>
<dbReference type="EMBL" id="GL732614">
    <property type="protein sequence ID" value="EFX71058.1"/>
    <property type="molecule type" value="Genomic_DNA"/>
</dbReference>
<dbReference type="PhylomeDB" id="E9HB77"/>
<dbReference type="InParanoid" id="E9HB77"/>
<evidence type="ECO:0000313" key="2">
    <source>
        <dbReference type="EMBL" id="EFX71058.1"/>
    </source>
</evidence>
<sequence>MVDSDADDATADVAARFDLIEQGQAALQTKFDTISNQLQLLLNAPRGNVVPPNPPPPPPPPPPAPNAAIPISRRRLDTSSLEKLHGDISLVDFKTWRNRWDDFGRLNQLSTYPVEEQTAALRLSLDTSMQKLLK</sequence>
<evidence type="ECO:0000256" key="1">
    <source>
        <dbReference type="SAM" id="MobiDB-lite"/>
    </source>
</evidence>
<organism evidence="2 3">
    <name type="scientific">Daphnia pulex</name>
    <name type="common">Water flea</name>
    <dbReference type="NCBI Taxonomy" id="6669"/>
    <lineage>
        <taxon>Eukaryota</taxon>
        <taxon>Metazoa</taxon>
        <taxon>Ecdysozoa</taxon>
        <taxon>Arthropoda</taxon>
        <taxon>Crustacea</taxon>
        <taxon>Branchiopoda</taxon>
        <taxon>Diplostraca</taxon>
        <taxon>Cladocera</taxon>
        <taxon>Anomopoda</taxon>
        <taxon>Daphniidae</taxon>
        <taxon>Daphnia</taxon>
    </lineage>
</organism>
<feature type="compositionally biased region" description="Pro residues" evidence="1">
    <location>
        <begin position="51"/>
        <end position="65"/>
    </location>
</feature>
<gene>
    <name evidence="2" type="ORF">DAPPUDRAFT_112135</name>
</gene>
<reference evidence="2 3" key="1">
    <citation type="journal article" date="2011" name="Science">
        <title>The ecoresponsive genome of Daphnia pulex.</title>
        <authorList>
            <person name="Colbourne J.K."/>
            <person name="Pfrender M.E."/>
            <person name="Gilbert D."/>
            <person name="Thomas W.K."/>
            <person name="Tucker A."/>
            <person name="Oakley T.H."/>
            <person name="Tokishita S."/>
            <person name="Aerts A."/>
            <person name="Arnold G.J."/>
            <person name="Basu M.K."/>
            <person name="Bauer D.J."/>
            <person name="Caceres C.E."/>
            <person name="Carmel L."/>
            <person name="Casola C."/>
            <person name="Choi J.H."/>
            <person name="Detter J.C."/>
            <person name="Dong Q."/>
            <person name="Dusheyko S."/>
            <person name="Eads B.D."/>
            <person name="Frohlich T."/>
            <person name="Geiler-Samerotte K.A."/>
            <person name="Gerlach D."/>
            <person name="Hatcher P."/>
            <person name="Jogdeo S."/>
            <person name="Krijgsveld J."/>
            <person name="Kriventseva E.V."/>
            <person name="Kultz D."/>
            <person name="Laforsch C."/>
            <person name="Lindquist E."/>
            <person name="Lopez J."/>
            <person name="Manak J.R."/>
            <person name="Muller J."/>
            <person name="Pangilinan J."/>
            <person name="Patwardhan R.P."/>
            <person name="Pitluck S."/>
            <person name="Pritham E.J."/>
            <person name="Rechtsteiner A."/>
            <person name="Rho M."/>
            <person name="Rogozin I.B."/>
            <person name="Sakarya O."/>
            <person name="Salamov A."/>
            <person name="Schaack S."/>
            <person name="Shapiro H."/>
            <person name="Shiga Y."/>
            <person name="Skalitzky C."/>
            <person name="Smith Z."/>
            <person name="Souvorov A."/>
            <person name="Sung W."/>
            <person name="Tang Z."/>
            <person name="Tsuchiya D."/>
            <person name="Tu H."/>
            <person name="Vos H."/>
            <person name="Wang M."/>
            <person name="Wolf Y.I."/>
            <person name="Yamagata H."/>
            <person name="Yamada T."/>
            <person name="Ye Y."/>
            <person name="Shaw J.R."/>
            <person name="Andrews J."/>
            <person name="Crease T.J."/>
            <person name="Tang H."/>
            <person name="Lucas S.M."/>
            <person name="Robertson H.M."/>
            <person name="Bork P."/>
            <person name="Koonin E.V."/>
            <person name="Zdobnov E.M."/>
            <person name="Grigoriev I.V."/>
            <person name="Lynch M."/>
            <person name="Boore J.L."/>
        </authorList>
    </citation>
    <scope>NUCLEOTIDE SEQUENCE [LARGE SCALE GENOMIC DNA]</scope>
</reference>